<keyword evidence="2 5" id="KW-0812">Transmembrane</keyword>
<feature type="transmembrane region" description="Helical" evidence="5">
    <location>
        <begin position="508"/>
        <end position="530"/>
    </location>
</feature>
<dbReference type="Gene3D" id="1.20.1250.20">
    <property type="entry name" value="MFS general substrate transporter like domains"/>
    <property type="match status" value="1"/>
</dbReference>
<feature type="transmembrane region" description="Helical" evidence="5">
    <location>
        <begin position="255"/>
        <end position="276"/>
    </location>
</feature>
<comment type="subcellular location">
    <subcellularLocation>
        <location evidence="1">Membrane</location>
        <topology evidence="1">Multi-pass membrane protein</topology>
    </subcellularLocation>
</comment>
<feature type="transmembrane region" description="Helical" evidence="5">
    <location>
        <begin position="396"/>
        <end position="418"/>
    </location>
</feature>
<evidence type="ECO:0000256" key="4">
    <source>
        <dbReference type="ARBA" id="ARBA00023136"/>
    </source>
</evidence>
<feature type="transmembrane region" description="Helical" evidence="5">
    <location>
        <begin position="481"/>
        <end position="502"/>
    </location>
</feature>
<sequence>MASANQEREKAEHQATEKTMEYGDDISKTAAAITVVDGTTQMYDGGHLRLIPAPSSHPDDPLNFSTLKKTLAIGSICFFGAIAIAMQQMIAGLLPVFMLVYAGLDPHLLDNGGLGGVFANLSMPAGGAPDGAGGYPAGAYPTTGGYPTAAALLADTIPTGYPTSGVPSTGAGGIPAGISTSGNPLDMLSLLPGAQPLSRVNLLVSLPVLFVGVSNYFLVPASIAFGRRTVMVFCVVLATFCTLWSGLSQSLPSHIASRCLQAIGAGAVESLVPLIVQDMTFVHQRSRGIGLVWASQGIVSISLGIGSTYIVARQSWRWLYYIGAILTDLSALCVILFLPETRWHRSPEELRGEVSPDVDNRSLERPSRNARFGFFANGGVSVRDGLVAFVEIVKTLVLPIVFYCILVNAAFIGISLGSNVTMSTVLLAPPYNWSIQSIGLSVIAPSVASIFVMLVGGLLSDWTVNRLAKRNSGKREAEMNLWNMVFPLFCGVGGCLLFGAGGQYVEKLSWMAILSATAILAFAFLTINVIASVTVVESYPRLAGPVLVNVASFRNIIGFAFTYGIPDWVAARGYMVTFSIFAAVIAFLSLFLPVFFIYGKRLRKSTSFVNAVVGYSL</sequence>
<accession>A0ABR3ZIY5</accession>
<feature type="transmembrane region" description="Helical" evidence="5">
    <location>
        <begin position="71"/>
        <end position="104"/>
    </location>
</feature>
<reference evidence="7 8" key="1">
    <citation type="journal article" date="2024" name="IMA Fungus">
        <title>IMA Genome - F19 : A genome assembly and annotation guide to empower mycologists, including annotated draft genome sequences of Ceratocystis pirilliformis, Diaporthe australafricana, Fusarium ophioides, Paecilomyces lecythidis, and Sporothrix stenoceras.</title>
        <authorList>
            <person name="Aylward J."/>
            <person name="Wilson A.M."/>
            <person name="Visagie C.M."/>
            <person name="Spraker J."/>
            <person name="Barnes I."/>
            <person name="Buitendag C."/>
            <person name="Ceriani C."/>
            <person name="Del Mar Angel L."/>
            <person name="du Plessis D."/>
            <person name="Fuchs T."/>
            <person name="Gasser K."/>
            <person name="Kramer D."/>
            <person name="Li W."/>
            <person name="Munsamy K."/>
            <person name="Piso A."/>
            <person name="Price J.L."/>
            <person name="Sonnekus B."/>
            <person name="Thomas C."/>
            <person name="van der Nest A."/>
            <person name="van Dijk A."/>
            <person name="van Heerden A."/>
            <person name="van Vuuren N."/>
            <person name="Yilmaz N."/>
            <person name="Duong T.A."/>
            <person name="van der Merwe N.A."/>
            <person name="Wingfield M.J."/>
            <person name="Wingfield B.D."/>
        </authorList>
    </citation>
    <scope>NUCLEOTIDE SEQUENCE [LARGE SCALE GENOMIC DNA]</scope>
    <source>
        <strain evidence="7 8">CMW 5346</strain>
    </source>
</reference>
<evidence type="ECO:0000259" key="6">
    <source>
        <dbReference type="PROSITE" id="PS50850"/>
    </source>
</evidence>
<evidence type="ECO:0000256" key="5">
    <source>
        <dbReference type="SAM" id="Phobius"/>
    </source>
</evidence>
<protein>
    <recommendedName>
        <fullName evidence="6">Major facilitator superfamily (MFS) profile domain-containing protein</fullName>
    </recommendedName>
</protein>
<proteinExistence type="predicted"/>
<dbReference type="InterPro" id="IPR020846">
    <property type="entry name" value="MFS_dom"/>
</dbReference>
<dbReference type="PANTHER" id="PTHR23502:SF164">
    <property type="entry name" value="MAJOR FACILITATOR SUPERFAMILY (MFS) PROFILE DOMAIN-CONTAINING PROTEIN"/>
    <property type="match status" value="1"/>
</dbReference>
<dbReference type="InterPro" id="IPR011701">
    <property type="entry name" value="MFS"/>
</dbReference>
<feature type="transmembrane region" description="Helical" evidence="5">
    <location>
        <begin position="230"/>
        <end position="249"/>
    </location>
</feature>
<evidence type="ECO:0000256" key="2">
    <source>
        <dbReference type="ARBA" id="ARBA00022692"/>
    </source>
</evidence>
<feature type="domain" description="Major facilitator superfamily (MFS) profile" evidence="6">
    <location>
        <begin position="148"/>
        <end position="601"/>
    </location>
</feature>
<dbReference type="InterPro" id="IPR036259">
    <property type="entry name" value="MFS_trans_sf"/>
</dbReference>
<evidence type="ECO:0000256" key="1">
    <source>
        <dbReference type="ARBA" id="ARBA00004141"/>
    </source>
</evidence>
<keyword evidence="8" id="KW-1185">Reference proteome</keyword>
<feature type="transmembrane region" description="Helical" evidence="5">
    <location>
        <begin position="318"/>
        <end position="338"/>
    </location>
</feature>
<evidence type="ECO:0000256" key="3">
    <source>
        <dbReference type="ARBA" id="ARBA00022989"/>
    </source>
</evidence>
<feature type="transmembrane region" description="Helical" evidence="5">
    <location>
        <begin position="542"/>
        <end position="563"/>
    </location>
</feature>
<dbReference type="PANTHER" id="PTHR23502">
    <property type="entry name" value="MAJOR FACILITATOR SUPERFAMILY"/>
    <property type="match status" value="1"/>
</dbReference>
<feature type="transmembrane region" description="Helical" evidence="5">
    <location>
        <begin position="438"/>
        <end position="460"/>
    </location>
</feature>
<dbReference type="EMBL" id="JAWCUI010000009">
    <property type="protein sequence ID" value="KAL1900668.1"/>
    <property type="molecule type" value="Genomic_DNA"/>
</dbReference>
<gene>
    <name evidence="7" type="ORF">Sste5346_002393</name>
</gene>
<feature type="transmembrane region" description="Helical" evidence="5">
    <location>
        <begin position="575"/>
        <end position="598"/>
    </location>
</feature>
<keyword evidence="4 5" id="KW-0472">Membrane</keyword>
<comment type="caution">
    <text evidence="7">The sequence shown here is derived from an EMBL/GenBank/DDBJ whole genome shotgun (WGS) entry which is preliminary data.</text>
</comment>
<evidence type="ECO:0000313" key="8">
    <source>
        <dbReference type="Proteomes" id="UP001583186"/>
    </source>
</evidence>
<name>A0ABR3ZIY5_9PEZI</name>
<feature type="transmembrane region" description="Helical" evidence="5">
    <location>
        <begin position="288"/>
        <end position="312"/>
    </location>
</feature>
<dbReference type="SUPFAM" id="SSF103473">
    <property type="entry name" value="MFS general substrate transporter"/>
    <property type="match status" value="1"/>
</dbReference>
<keyword evidence="3 5" id="KW-1133">Transmembrane helix</keyword>
<evidence type="ECO:0000313" key="7">
    <source>
        <dbReference type="EMBL" id="KAL1900668.1"/>
    </source>
</evidence>
<dbReference type="Pfam" id="PF07690">
    <property type="entry name" value="MFS_1"/>
    <property type="match status" value="1"/>
</dbReference>
<organism evidence="7 8">
    <name type="scientific">Sporothrix stenoceras</name>
    <dbReference type="NCBI Taxonomy" id="5173"/>
    <lineage>
        <taxon>Eukaryota</taxon>
        <taxon>Fungi</taxon>
        <taxon>Dikarya</taxon>
        <taxon>Ascomycota</taxon>
        <taxon>Pezizomycotina</taxon>
        <taxon>Sordariomycetes</taxon>
        <taxon>Sordariomycetidae</taxon>
        <taxon>Ophiostomatales</taxon>
        <taxon>Ophiostomataceae</taxon>
        <taxon>Sporothrix</taxon>
    </lineage>
</organism>
<dbReference type="Proteomes" id="UP001583186">
    <property type="component" value="Unassembled WGS sequence"/>
</dbReference>
<dbReference type="PROSITE" id="PS50850">
    <property type="entry name" value="MFS"/>
    <property type="match status" value="1"/>
</dbReference>
<feature type="transmembrane region" description="Helical" evidence="5">
    <location>
        <begin position="200"/>
        <end position="218"/>
    </location>
</feature>